<dbReference type="SMART" id="SM00306">
    <property type="entry name" value="HintN"/>
    <property type="match status" value="1"/>
</dbReference>
<name>A0A1M4N2C4_9RHOB</name>
<organism evidence="2 3">
    <name type="scientific">Donghicola eburneus</name>
    <dbReference type="NCBI Taxonomy" id="393278"/>
    <lineage>
        <taxon>Bacteria</taxon>
        <taxon>Pseudomonadati</taxon>
        <taxon>Pseudomonadota</taxon>
        <taxon>Alphaproteobacteria</taxon>
        <taxon>Rhodobacterales</taxon>
        <taxon>Roseobacteraceae</taxon>
        <taxon>Donghicola</taxon>
    </lineage>
</organism>
<dbReference type="Pfam" id="PF13403">
    <property type="entry name" value="Hint_2"/>
    <property type="match status" value="1"/>
</dbReference>
<gene>
    <name evidence="2" type="ORF">KARMA_2462</name>
</gene>
<dbReference type="RefSeq" id="WP_072706886.1">
    <property type="nucleotide sequence ID" value="NZ_FMJB01000055.1"/>
</dbReference>
<keyword evidence="3" id="KW-1185">Reference proteome</keyword>
<dbReference type="AlphaFoldDB" id="A0A1M4N2C4"/>
<dbReference type="CDD" id="cd00081">
    <property type="entry name" value="Hint"/>
    <property type="match status" value="1"/>
</dbReference>
<dbReference type="SUPFAM" id="SSF51294">
    <property type="entry name" value="Hedgehog/intein (Hint) domain"/>
    <property type="match status" value="1"/>
</dbReference>
<evidence type="ECO:0000259" key="1">
    <source>
        <dbReference type="SMART" id="SM00306"/>
    </source>
</evidence>
<evidence type="ECO:0000313" key="2">
    <source>
        <dbReference type="EMBL" id="SCM68247.1"/>
    </source>
</evidence>
<proteinExistence type="predicted"/>
<reference evidence="3" key="1">
    <citation type="submission" date="2016-09" db="EMBL/GenBank/DDBJ databases">
        <authorList>
            <person name="Wibberg D."/>
        </authorList>
    </citation>
    <scope>NUCLEOTIDE SEQUENCE [LARGE SCALE GENOMIC DNA]</scope>
</reference>
<dbReference type="InterPro" id="IPR003587">
    <property type="entry name" value="Hint_dom_N"/>
</dbReference>
<dbReference type="Gene3D" id="2.170.16.10">
    <property type="entry name" value="Hedgehog/Intein (Hint) domain"/>
    <property type="match status" value="1"/>
</dbReference>
<dbReference type="InterPro" id="IPR028992">
    <property type="entry name" value="Hedgehog/Intein_dom"/>
</dbReference>
<sequence length="339" mass="36676">MGNSPRATSLPPQSLPVFRSEQFIVVSGANIGDTLSFAEDLALDDVYCLEKGAPARLSILPETRSKARIAPDTEVGLAGNLTVLDSCITLMSPRGDTTEALILVELDDEMDVQEVYLLPLARLVPGDDYTLVGISTDDAAQKLAQVACVAFSRGTHITLASGRQTPIEELQVGDRVLTRDCGVQQIRWIGQTTVRAAGAFAPIVITAGTLNNEHDLVVSPEHRLFIYQRQDHLGAGRSEVLIKARHLVNGDTIYWREGGFVDYFQLLFDEHQIIYAEGIAAETLLLDLRTEAALPDDVIQSVADSALGEAGLTSQSLEVPESLLQSPDILKRIRSASSG</sequence>
<evidence type="ECO:0000313" key="3">
    <source>
        <dbReference type="Proteomes" id="UP000184085"/>
    </source>
</evidence>
<protein>
    <recommendedName>
        <fullName evidence="1">Hint domain-containing protein</fullName>
    </recommendedName>
</protein>
<dbReference type="Proteomes" id="UP000184085">
    <property type="component" value="Unassembled WGS sequence"/>
</dbReference>
<feature type="domain" description="Hint" evidence="1">
    <location>
        <begin position="148"/>
        <end position="257"/>
    </location>
</feature>
<dbReference type="InterPro" id="IPR036844">
    <property type="entry name" value="Hint_dom_sf"/>
</dbReference>
<dbReference type="EMBL" id="FMJB01000055">
    <property type="protein sequence ID" value="SCM68247.1"/>
    <property type="molecule type" value="Genomic_DNA"/>
</dbReference>
<accession>A0A1M4N2C4</accession>